<keyword evidence="2" id="KW-1185">Reference proteome</keyword>
<dbReference type="InterPro" id="IPR036390">
    <property type="entry name" value="WH_DNA-bd_sf"/>
</dbReference>
<accession>A0ABN1PXF4</accession>
<reference evidence="1 2" key="1">
    <citation type="journal article" date="2019" name="Int. J. Syst. Evol. Microbiol.">
        <title>The Global Catalogue of Microorganisms (GCM) 10K type strain sequencing project: providing services to taxonomists for standard genome sequencing and annotation.</title>
        <authorList>
            <consortium name="The Broad Institute Genomics Platform"/>
            <consortium name="The Broad Institute Genome Sequencing Center for Infectious Disease"/>
            <person name="Wu L."/>
            <person name="Ma J."/>
        </authorList>
    </citation>
    <scope>NUCLEOTIDE SEQUENCE [LARGE SCALE GENOMIC DNA]</scope>
    <source>
        <strain evidence="1 2">JCM 11444</strain>
    </source>
</reference>
<organism evidence="1 2">
    <name type="scientific">Streptomyces rhizosphaericus</name>
    <dbReference type="NCBI Taxonomy" id="114699"/>
    <lineage>
        <taxon>Bacteria</taxon>
        <taxon>Bacillati</taxon>
        <taxon>Actinomycetota</taxon>
        <taxon>Actinomycetes</taxon>
        <taxon>Kitasatosporales</taxon>
        <taxon>Streptomycetaceae</taxon>
        <taxon>Streptomyces</taxon>
        <taxon>Streptomyces violaceusniger group</taxon>
    </lineage>
</organism>
<dbReference type="InterPro" id="IPR036388">
    <property type="entry name" value="WH-like_DNA-bd_sf"/>
</dbReference>
<name>A0ABN1PXF4_9ACTN</name>
<sequence length="79" mass="7987">MDGRLAGIGLSMRLFGALGHISRDADLPYSNLAHRAGITSQSTRATIAMLEELGSGAQPARAGVALTAGAARTGPLAAR</sequence>
<protein>
    <recommendedName>
        <fullName evidence="3">HTH iclR-type domain-containing protein</fullName>
    </recommendedName>
</protein>
<gene>
    <name evidence="1" type="ORF">GCM10009575_044120</name>
</gene>
<evidence type="ECO:0000313" key="2">
    <source>
        <dbReference type="Proteomes" id="UP001500418"/>
    </source>
</evidence>
<comment type="caution">
    <text evidence="1">The sequence shown here is derived from an EMBL/GenBank/DDBJ whole genome shotgun (WGS) entry which is preliminary data.</text>
</comment>
<dbReference type="Gene3D" id="1.10.10.10">
    <property type="entry name" value="Winged helix-like DNA-binding domain superfamily/Winged helix DNA-binding domain"/>
    <property type="match status" value="1"/>
</dbReference>
<dbReference type="SUPFAM" id="SSF46785">
    <property type="entry name" value="Winged helix' DNA-binding domain"/>
    <property type="match status" value="1"/>
</dbReference>
<proteinExistence type="predicted"/>
<evidence type="ECO:0008006" key="3">
    <source>
        <dbReference type="Google" id="ProtNLM"/>
    </source>
</evidence>
<dbReference type="EMBL" id="BAAAID010000027">
    <property type="protein sequence ID" value="GAA0934710.1"/>
    <property type="molecule type" value="Genomic_DNA"/>
</dbReference>
<evidence type="ECO:0000313" key="1">
    <source>
        <dbReference type="EMBL" id="GAA0934710.1"/>
    </source>
</evidence>
<dbReference type="Proteomes" id="UP001500418">
    <property type="component" value="Unassembled WGS sequence"/>
</dbReference>